<keyword evidence="2" id="KW-0378">Hydrolase</keyword>
<name>A0ABW1YDU7_9DEIO</name>
<dbReference type="InterPro" id="IPR015797">
    <property type="entry name" value="NUDIX_hydrolase-like_dom_sf"/>
</dbReference>
<evidence type="ECO:0000256" key="1">
    <source>
        <dbReference type="ARBA" id="ARBA00001946"/>
    </source>
</evidence>
<keyword evidence="5" id="KW-1185">Reference proteome</keyword>
<dbReference type="InterPro" id="IPR000086">
    <property type="entry name" value="NUDIX_hydrolase_dom"/>
</dbReference>
<evidence type="ECO:0000313" key="4">
    <source>
        <dbReference type="EMBL" id="MFC6592522.1"/>
    </source>
</evidence>
<dbReference type="SUPFAM" id="SSF55811">
    <property type="entry name" value="Nudix"/>
    <property type="match status" value="1"/>
</dbReference>
<organism evidence="4 5">
    <name type="scientific">Deinococcus lacus</name>
    <dbReference type="NCBI Taxonomy" id="392561"/>
    <lineage>
        <taxon>Bacteria</taxon>
        <taxon>Thermotogati</taxon>
        <taxon>Deinococcota</taxon>
        <taxon>Deinococci</taxon>
        <taxon>Deinococcales</taxon>
        <taxon>Deinococcaceae</taxon>
        <taxon>Deinococcus</taxon>
    </lineage>
</organism>
<dbReference type="PANTHER" id="PTHR43046:SF16">
    <property type="entry name" value="ADP-RIBOSE PYROPHOSPHATASE YJHB-RELATED"/>
    <property type="match status" value="1"/>
</dbReference>
<sequence>MKLPRTLPIKRAAHVYLVRDGQLLLVAERMGDGSIFYGLPGGKAEPGESLASAALRQVRFETGLSVGELEFVSLLEGALLEGTPHECFATFARFTAQVQPDVPAEEALDPDVVGTRWVPLPEVVGLVRYGPRLSARNAIRCYGCQPATLWRAGHGLTIPSDGPAWLGPGRL</sequence>
<evidence type="ECO:0000259" key="3">
    <source>
        <dbReference type="PROSITE" id="PS51462"/>
    </source>
</evidence>
<dbReference type="PANTHER" id="PTHR43046">
    <property type="entry name" value="GDP-MANNOSE MANNOSYL HYDROLASE"/>
    <property type="match status" value="1"/>
</dbReference>
<comment type="caution">
    <text evidence="4">The sequence shown here is derived from an EMBL/GenBank/DDBJ whole genome shotgun (WGS) entry which is preliminary data.</text>
</comment>
<comment type="cofactor">
    <cofactor evidence="1">
        <name>Mg(2+)</name>
        <dbReference type="ChEBI" id="CHEBI:18420"/>
    </cofactor>
</comment>
<reference evidence="5" key="1">
    <citation type="journal article" date="2019" name="Int. J. Syst. Evol. Microbiol.">
        <title>The Global Catalogue of Microorganisms (GCM) 10K type strain sequencing project: providing services to taxonomists for standard genome sequencing and annotation.</title>
        <authorList>
            <consortium name="The Broad Institute Genomics Platform"/>
            <consortium name="The Broad Institute Genome Sequencing Center for Infectious Disease"/>
            <person name="Wu L."/>
            <person name="Ma J."/>
        </authorList>
    </citation>
    <scope>NUCLEOTIDE SEQUENCE [LARGE SCALE GENOMIC DNA]</scope>
    <source>
        <strain evidence="5">CGMCC 1.15772</strain>
    </source>
</reference>
<dbReference type="Pfam" id="PF00293">
    <property type="entry name" value="NUDIX"/>
    <property type="match status" value="1"/>
</dbReference>
<evidence type="ECO:0000313" key="5">
    <source>
        <dbReference type="Proteomes" id="UP001596297"/>
    </source>
</evidence>
<dbReference type="RefSeq" id="WP_380083553.1">
    <property type="nucleotide sequence ID" value="NZ_JBHSWD010000001.1"/>
</dbReference>
<gene>
    <name evidence="4" type="ORF">ACFP81_11305</name>
</gene>
<dbReference type="PROSITE" id="PS51462">
    <property type="entry name" value="NUDIX"/>
    <property type="match status" value="1"/>
</dbReference>
<evidence type="ECO:0000256" key="2">
    <source>
        <dbReference type="ARBA" id="ARBA00022801"/>
    </source>
</evidence>
<accession>A0ABW1YDU7</accession>
<dbReference type="Gene3D" id="3.90.79.10">
    <property type="entry name" value="Nucleoside Triphosphate Pyrophosphohydrolase"/>
    <property type="match status" value="1"/>
</dbReference>
<dbReference type="Proteomes" id="UP001596297">
    <property type="component" value="Unassembled WGS sequence"/>
</dbReference>
<dbReference type="EMBL" id="JBHSWD010000001">
    <property type="protein sequence ID" value="MFC6592522.1"/>
    <property type="molecule type" value="Genomic_DNA"/>
</dbReference>
<proteinExistence type="predicted"/>
<feature type="domain" description="Nudix hydrolase" evidence="3">
    <location>
        <begin position="8"/>
        <end position="140"/>
    </location>
</feature>
<protein>
    <submittedName>
        <fullName evidence="4">NUDIX domain-containing protein</fullName>
    </submittedName>
</protein>